<organism evidence="3 4">
    <name type="scientific">Patiria miniata</name>
    <name type="common">Bat star</name>
    <name type="synonym">Asterina miniata</name>
    <dbReference type="NCBI Taxonomy" id="46514"/>
    <lineage>
        <taxon>Eukaryota</taxon>
        <taxon>Metazoa</taxon>
        <taxon>Echinodermata</taxon>
        <taxon>Eleutherozoa</taxon>
        <taxon>Asterozoa</taxon>
        <taxon>Asteroidea</taxon>
        <taxon>Valvatacea</taxon>
        <taxon>Valvatida</taxon>
        <taxon>Asterinidae</taxon>
        <taxon>Patiria</taxon>
    </lineage>
</organism>
<dbReference type="EnsemblMetazoa" id="XM_038189204.1">
    <property type="protein sequence ID" value="XP_038045132.1"/>
    <property type="gene ID" value="LOC119719707"/>
</dbReference>
<feature type="region of interest" description="Disordered" evidence="1">
    <location>
        <begin position="1528"/>
        <end position="1555"/>
    </location>
</feature>
<dbReference type="Pfam" id="PF23334">
    <property type="entry name" value="VWC2L_2nd"/>
    <property type="match status" value="1"/>
</dbReference>
<name>A0A913Z0E1_PATMI</name>
<feature type="region of interest" description="Disordered" evidence="1">
    <location>
        <begin position="2121"/>
        <end position="2163"/>
    </location>
</feature>
<feature type="domain" description="VWFC" evidence="2">
    <location>
        <begin position="911"/>
        <end position="973"/>
    </location>
</feature>
<dbReference type="PANTHER" id="PTHR45706">
    <property type="entry name" value="TYROSINE-PROTEIN PHOSPHATASE"/>
    <property type="match status" value="1"/>
</dbReference>
<dbReference type="PROSITE" id="PS50184">
    <property type="entry name" value="VWFC_2"/>
    <property type="match status" value="1"/>
</dbReference>
<feature type="compositionally biased region" description="Low complexity" evidence="1">
    <location>
        <begin position="1439"/>
        <end position="1491"/>
    </location>
</feature>
<feature type="compositionally biased region" description="Low complexity" evidence="1">
    <location>
        <begin position="1934"/>
        <end position="1994"/>
    </location>
</feature>
<dbReference type="SMART" id="SM00214">
    <property type="entry name" value="VWC"/>
    <property type="match status" value="2"/>
</dbReference>
<evidence type="ECO:0000313" key="4">
    <source>
        <dbReference type="Proteomes" id="UP000887568"/>
    </source>
</evidence>
<sequence>MPYSGSCLEATFSPRVNITSVIIKTEQDPPGNVITISFKFQPGDRLHYYPVVDEHGSRIFIGKTDQKIYLPSSMTLVTGLKVCIITSNPDGYKVIFNGCEHEVTTTETPTTESPTTKESTTQVSTTVKTTTTSTTASPTTTEKASTTIVLFTTPEATTTREITTFLTTTEETTTEKSTTLVTTRHAPTTTAPVPTTTEVLTTTLKTTTPQATTIESTTVETTSAPTSTALPTTTQAPTTIATTKPSTTTREYVCDDDMDEDYVPVTVRRRPSESEIPILPDEGWIPPDIPMPEDEEDVYFRRHLVVEFTPSVNITSIIIYPQNGLERPISVAFTFIPTGSTSTMDMISEDDNRIFYGFAGEKLYLPKGTPFLWRLNIYIVSGSDVSRNTSYTVSLRGCEETVPITTLKTTTKAPTTILTTVEASTTKASTTKASTTEALTTEASTTEALTTKASTTEASTTELLTTEASTTRLSTTEASTTTLPTTKATTEVTTVISTTQPTTTRRTTTVINTTPELTTTRRTTTEVTTVPHTTACVPRYERVCTWTDWLDDEVDGKKVVDFNYEFELIDDLRQLYDICETPSDIRCAMKSNKDIPSSSTGQQVNCSRVDGLRCFHADHADLFPSRCFDYVIRLECCQDVPYGCELTTPLPSTTVAPTNTPLTTTAPSTTESHQCPIGLVYKDCSCHVDCLAMAQYPGGRPPLIIECNRTTCIPGCICPEGQVVYNNTCIDRERCPCYFNGTFYEYGETVIIDDCHSAICDQRVVDIDDPENLIQTCNLECPDGQLIEEKPGECCKCIPDCGPMEYQECACHRTCDQQLVPCPSECTPGCSCPEGQYWNGTECVVDCPCEFEDHKVDKVWYEGNCTMCKWVNQTLCETSCGEYCGETCPEGYRLVNELPNDLVCCHCIPIDGCRYVHDPPMVYREIGEVWHPDKCTVCVCEESKTVMCNTTSCSPAPCQNPIDDPNICCPYCHITTPVPTTLLSTTLLSTTKASTTQQTTPPATTPGITICPDYCHVDEEIECDRQYFVGGNRPFDENFLCTTILPTFDPDCKCKEGYYKDGPNGDIDSIYMFHYGTFMCLRLEENCDCSDELGNYYEEGYSYIRDNCENCTCRFNFVLSQYYFDCVNDINLPTCTVTTVPPTTVRTTATQAPTTTALPTTPGTLAPTTTPGTTPFIPDCDDECHIVEPIPCEDQDYNNYNQQSPPFTTDIFCNPSFAHFMDYPIPCKCKEGYLRDYSDGLNEKFLQYHIGFAWDTYMCVKIEQPCGGPCVLNNKTYEPGDQVQIGCELCKCELDFSGSSEDIKYEMICNPIPGCTTTPGVTTTVVTTHRTTPSITTTQKPTTTIRSTTTIPSTTTLRSTTASPTTTIRSTTLPSTTAVRSTTTVPTTTIRSTTLPSTTTLRSTTTIPTTTIRSTTLPSTTTLRSTTTIPTTTIRSTTLPSTTALRSTTTIPSTTRARSTTARSTTSLRTSATQTTTPLSSTSPVKTTTPLRTTPFQSTTAVFTTLPPPSTTISPSTTTLLTTTAVHTTTAPPTTTAGQTTKAPPTTTAAPSTTTEQITTAAITTTSEEPSTTVTTTELITTEGSTTEGITTTVVTTTPEATTTQRTTVFTTTEAPSTTEAISTTVTIRETTKFPSTTTAPTTTSKESTTVVVATTPESTTTKETTTVLTTVETTTTAAPTTTETTTVRVSTTEAPSTTAPPSTTEEITTTVVSTTPESTTTQTTTVKSTTVSTTSPPSTTPEVCADDLDKLPNVTIIREDPESGNELQPTDWWRPSNPPNDVTSPHNGSCLGATFSPRVEITSVIIKTEQGPPGDITVSFKFQPGDRQPYLPLVDEAGSPIFIGKTDQKIYLPSSMALVTGLKVCIITSNPDGYKVIFNGCEHGVTTTSAPSTTEAPSTTAPPSTTEKSTTRVTTTESPSTTAPLSTTPPPSTTKEVTTVSTTTPESTTREVTTVQITTEASTTEARTTVVSTTVTSTVPSTTEAPSTTEEVTTTVVYTTTPESTTVEETTTVQSTTEESTTGVFRIFLHTPWGCSSKEKNKKKKKADRRSCHSSSDSDSSSDRSHWGKRTQGGPVYSEHFTLGWVDQRQRDLPHTVSCVPESPPVFSLHPSMTCMPIISEGVAQPPPHGSVHLAPADGSHLPESTRPSQSADSSNDDEEPDQLQLLSIAETELRLLQRDIIRVLNLPSTDEPPPPNHKSVKRRTGSRSNDDKVFPKLLLDQVCVEHIDNIMSFFLFF</sequence>
<feature type="region of interest" description="Disordered" evidence="1">
    <location>
        <begin position="1439"/>
        <end position="1492"/>
    </location>
</feature>
<feature type="compositionally biased region" description="Low complexity" evidence="1">
    <location>
        <begin position="1887"/>
        <end position="1927"/>
    </location>
</feature>
<evidence type="ECO:0000259" key="2">
    <source>
        <dbReference type="PROSITE" id="PS50184"/>
    </source>
</evidence>
<reference evidence="3" key="1">
    <citation type="submission" date="2022-11" db="UniProtKB">
        <authorList>
            <consortium name="EnsemblMetazoa"/>
        </authorList>
    </citation>
    <scope>IDENTIFICATION</scope>
</reference>
<dbReference type="PANTHER" id="PTHR45706:SF4">
    <property type="entry name" value="TYROSINE-PROTEIN PHOSPHATASE"/>
    <property type="match status" value="1"/>
</dbReference>
<dbReference type="CDD" id="cd19941">
    <property type="entry name" value="TIL"/>
    <property type="match status" value="2"/>
</dbReference>
<dbReference type="GO" id="GO:0004725">
    <property type="term" value="F:protein tyrosine phosphatase activity"/>
    <property type="evidence" value="ECO:0007669"/>
    <property type="project" value="TreeGrafter"/>
</dbReference>
<feature type="region of interest" description="Disordered" evidence="1">
    <location>
        <begin position="2188"/>
        <end position="2213"/>
    </location>
</feature>
<feature type="region of interest" description="Disordered" evidence="1">
    <location>
        <begin position="169"/>
        <end position="193"/>
    </location>
</feature>
<dbReference type="GeneID" id="119719707"/>
<accession>A0A913Z0E1</accession>
<dbReference type="RefSeq" id="XP_038045132.1">
    <property type="nucleotide sequence ID" value="XM_038189204.1"/>
</dbReference>
<feature type="region of interest" description="Disordered" evidence="1">
    <location>
        <begin position="105"/>
        <end position="141"/>
    </location>
</feature>
<protein>
    <recommendedName>
        <fullName evidence="2">VWFC domain-containing protein</fullName>
    </recommendedName>
</protein>
<dbReference type="OrthoDB" id="8959861at2759"/>
<feature type="compositionally biased region" description="Low complexity" evidence="1">
    <location>
        <begin position="1680"/>
        <end position="1744"/>
    </location>
</feature>
<feature type="region of interest" description="Disordered" evidence="1">
    <location>
        <begin position="1680"/>
        <end position="1747"/>
    </location>
</feature>
<evidence type="ECO:0000313" key="3">
    <source>
        <dbReference type="EnsemblMetazoa" id="XP_038045132.1"/>
    </source>
</evidence>
<evidence type="ECO:0000256" key="1">
    <source>
        <dbReference type="SAM" id="MobiDB-lite"/>
    </source>
</evidence>
<feature type="region of interest" description="Disordered" evidence="1">
    <location>
        <begin position="1887"/>
        <end position="1994"/>
    </location>
</feature>
<dbReference type="Proteomes" id="UP000887568">
    <property type="component" value="Unplaced"/>
</dbReference>
<keyword evidence="4" id="KW-1185">Reference proteome</keyword>
<feature type="region of interest" description="Disordered" evidence="1">
    <location>
        <begin position="2038"/>
        <end position="2076"/>
    </location>
</feature>
<proteinExistence type="predicted"/>
<dbReference type="PROSITE" id="PS01208">
    <property type="entry name" value="VWFC_1"/>
    <property type="match status" value="1"/>
</dbReference>
<dbReference type="InterPro" id="IPR001007">
    <property type="entry name" value="VWF_dom"/>
</dbReference>
<feature type="region of interest" description="Disordered" evidence="1">
    <location>
        <begin position="427"/>
        <end position="459"/>
    </location>
</feature>